<dbReference type="Pfam" id="PF02518">
    <property type="entry name" value="HATPase_c"/>
    <property type="match status" value="1"/>
</dbReference>
<dbReference type="SMART" id="SM00387">
    <property type="entry name" value="HATPase_c"/>
    <property type="match status" value="1"/>
</dbReference>
<dbReference type="Proteomes" id="UP000613512">
    <property type="component" value="Unassembled WGS sequence"/>
</dbReference>
<evidence type="ECO:0000256" key="2">
    <source>
        <dbReference type="ARBA" id="ARBA00022679"/>
    </source>
</evidence>
<dbReference type="AlphaFoldDB" id="A0A916W563"/>
<reference evidence="9" key="2">
    <citation type="submission" date="2020-09" db="EMBL/GenBank/DDBJ databases">
        <authorList>
            <person name="Sun Q."/>
            <person name="Zhou Y."/>
        </authorList>
    </citation>
    <scope>NUCLEOTIDE SEQUENCE</scope>
    <source>
        <strain evidence="9">CGMCC 1.12408</strain>
    </source>
</reference>
<dbReference type="GO" id="GO:0005737">
    <property type="term" value="C:cytoplasm"/>
    <property type="evidence" value="ECO:0007669"/>
    <property type="project" value="UniProtKB-SubCell"/>
</dbReference>
<dbReference type="PIRSF" id="PIRSF003169">
    <property type="entry name" value="STHK_DegS"/>
    <property type="match status" value="1"/>
</dbReference>
<dbReference type="PANTHER" id="PTHR24421:SF55">
    <property type="entry name" value="SENSOR HISTIDINE KINASE YDFH"/>
    <property type="match status" value="1"/>
</dbReference>
<keyword evidence="5 7" id="KW-0067">ATP-binding</keyword>
<evidence type="ECO:0000256" key="7">
    <source>
        <dbReference type="PIRNR" id="PIRNR003169"/>
    </source>
</evidence>
<keyword evidence="10" id="KW-1185">Reference proteome</keyword>
<evidence type="ECO:0000256" key="4">
    <source>
        <dbReference type="ARBA" id="ARBA00022777"/>
    </source>
</evidence>
<sequence length="382" mass="44997">MSVKTREKDLDFILDEMVEVVENSKDEIFHIGEEARSEYEILLRELEYTKQKVLEYIEDGDKLEQNVRYSRKRLSEVSKYFDRYSEKEIREIYESTHELQTKLVILRQEERALRYKRDDIERRLKNLDQTVKRAENLANKISVILTYLTDDFRQVNDMIEEAKEKQEFGLKIIEAQEEERKRISREIHDGPAQMLANILLRSELVDRTFREGSPEDALEEIRNVRKMVRSSLYEVRRIIYDLRPMALDDLGLIPTIKKYASTTSDYHNVNIEFTSMGELDRINQRYEIALFRLAQEAIQNAIKHAEATLITVNLEICPKNINLVIKDNGKGFDPTIKRDKSFGLMGMRERVEMFDGIMDIKSSIGKGTKVIIQVPYERALVE</sequence>
<dbReference type="EC" id="2.7.13.3" evidence="7"/>
<keyword evidence="2 7" id="KW-0808">Transferase</keyword>
<dbReference type="SUPFAM" id="SSF55874">
    <property type="entry name" value="ATPase domain of HSP90 chaperone/DNA topoisomerase II/histidine kinase"/>
    <property type="match status" value="1"/>
</dbReference>
<dbReference type="GO" id="GO:0046983">
    <property type="term" value="F:protein dimerization activity"/>
    <property type="evidence" value="ECO:0007669"/>
    <property type="project" value="InterPro"/>
</dbReference>
<dbReference type="Pfam" id="PF07730">
    <property type="entry name" value="HisKA_3"/>
    <property type="match status" value="1"/>
</dbReference>
<proteinExistence type="predicted"/>
<dbReference type="InterPro" id="IPR016381">
    <property type="entry name" value="Sig_transdc_His_kinase_DegS"/>
</dbReference>
<organism evidence="9 10">
    <name type="scientific">Ornithinibacillus halotolerans</name>
    <dbReference type="NCBI Taxonomy" id="1274357"/>
    <lineage>
        <taxon>Bacteria</taxon>
        <taxon>Bacillati</taxon>
        <taxon>Bacillota</taxon>
        <taxon>Bacilli</taxon>
        <taxon>Bacillales</taxon>
        <taxon>Bacillaceae</taxon>
        <taxon>Ornithinibacillus</taxon>
    </lineage>
</organism>
<dbReference type="InterPro" id="IPR011712">
    <property type="entry name" value="Sig_transdc_His_kin_sub3_dim/P"/>
</dbReference>
<comment type="caution">
    <text evidence="9">The sequence shown here is derived from an EMBL/GenBank/DDBJ whole genome shotgun (WGS) entry which is preliminary data.</text>
</comment>
<evidence type="ECO:0000256" key="6">
    <source>
        <dbReference type="ARBA" id="ARBA00023012"/>
    </source>
</evidence>
<dbReference type="EC" id="3.1.3.-" evidence="7"/>
<protein>
    <recommendedName>
        <fullName evidence="7">Signal transduction histidine-protein kinase/phosphatase DegS</fullName>
        <ecNumber evidence="7">2.7.13.3</ecNumber>
        <ecNumber evidence="7">3.1.3.-</ecNumber>
    </recommendedName>
</protein>
<dbReference type="GO" id="GO:0000155">
    <property type="term" value="F:phosphorelay sensor kinase activity"/>
    <property type="evidence" value="ECO:0007669"/>
    <property type="project" value="UniProtKB-UniRule"/>
</dbReference>
<keyword evidence="7" id="KW-0904">Protein phosphatase</keyword>
<comment type="function">
    <text evidence="7">Member of the two-component regulatory system DegS/DegU, which plays an important role in the transition growth phase.</text>
</comment>
<keyword evidence="7" id="KW-0378">Hydrolase</keyword>
<evidence type="ECO:0000256" key="3">
    <source>
        <dbReference type="ARBA" id="ARBA00022741"/>
    </source>
</evidence>
<accession>A0A916W563</accession>
<dbReference type="Gene3D" id="3.30.565.10">
    <property type="entry name" value="Histidine kinase-like ATPase, C-terminal domain"/>
    <property type="match status" value="1"/>
</dbReference>
<dbReference type="Gene3D" id="1.20.5.1930">
    <property type="match status" value="1"/>
</dbReference>
<dbReference type="InterPro" id="IPR008595">
    <property type="entry name" value="DegS"/>
</dbReference>
<dbReference type="InterPro" id="IPR050482">
    <property type="entry name" value="Sensor_HK_TwoCompSys"/>
</dbReference>
<reference evidence="9" key="1">
    <citation type="journal article" date="2014" name="Int. J. Syst. Evol. Microbiol.">
        <title>Complete genome sequence of Corynebacterium casei LMG S-19264T (=DSM 44701T), isolated from a smear-ripened cheese.</title>
        <authorList>
            <consortium name="US DOE Joint Genome Institute (JGI-PGF)"/>
            <person name="Walter F."/>
            <person name="Albersmeier A."/>
            <person name="Kalinowski J."/>
            <person name="Ruckert C."/>
        </authorList>
    </citation>
    <scope>NUCLEOTIDE SEQUENCE</scope>
    <source>
        <strain evidence="9">CGMCC 1.12408</strain>
    </source>
</reference>
<keyword evidence="3 7" id="KW-0547">Nucleotide-binding</keyword>
<dbReference type="CDD" id="cd16917">
    <property type="entry name" value="HATPase_UhpB-NarQ-NarX-like"/>
    <property type="match status" value="1"/>
</dbReference>
<name>A0A916W563_9BACI</name>
<keyword evidence="6 7" id="KW-0902">Two-component regulatory system</keyword>
<feature type="domain" description="Histidine kinase" evidence="8">
    <location>
        <begin position="182"/>
        <end position="378"/>
    </location>
</feature>
<dbReference type="PROSITE" id="PS50109">
    <property type="entry name" value="HIS_KIN"/>
    <property type="match status" value="1"/>
</dbReference>
<dbReference type="Pfam" id="PF05384">
    <property type="entry name" value="DegS"/>
    <property type="match status" value="1"/>
</dbReference>
<evidence type="ECO:0000313" key="9">
    <source>
        <dbReference type="EMBL" id="GGA67117.1"/>
    </source>
</evidence>
<dbReference type="RefSeq" id="WP_188383461.1">
    <property type="nucleotide sequence ID" value="NZ_BMEY01000003.1"/>
</dbReference>
<dbReference type="InterPro" id="IPR005467">
    <property type="entry name" value="His_kinase_dom"/>
</dbReference>
<evidence type="ECO:0000256" key="5">
    <source>
        <dbReference type="ARBA" id="ARBA00022840"/>
    </source>
</evidence>
<dbReference type="GO" id="GO:0016020">
    <property type="term" value="C:membrane"/>
    <property type="evidence" value="ECO:0007669"/>
    <property type="project" value="InterPro"/>
</dbReference>
<dbReference type="InterPro" id="IPR036890">
    <property type="entry name" value="HATPase_C_sf"/>
</dbReference>
<evidence type="ECO:0000259" key="8">
    <source>
        <dbReference type="PROSITE" id="PS50109"/>
    </source>
</evidence>
<evidence type="ECO:0000313" key="10">
    <source>
        <dbReference type="Proteomes" id="UP000613512"/>
    </source>
</evidence>
<keyword evidence="4 7" id="KW-0418">Kinase</keyword>
<keyword evidence="7" id="KW-0963">Cytoplasm</keyword>
<comment type="subcellular location">
    <subcellularLocation>
        <location evidence="7">Cytoplasm</location>
    </subcellularLocation>
</comment>
<comment type="catalytic activity">
    <reaction evidence="1 7">
        <text>ATP + protein L-histidine = ADP + protein N-phospho-L-histidine.</text>
        <dbReference type="EC" id="2.7.13.3"/>
    </reaction>
</comment>
<gene>
    <name evidence="9" type="primary">degS</name>
    <name evidence="9" type="ORF">GCM10008025_08690</name>
</gene>
<dbReference type="GO" id="GO:0005524">
    <property type="term" value="F:ATP binding"/>
    <property type="evidence" value="ECO:0007669"/>
    <property type="project" value="UniProtKB-UniRule"/>
</dbReference>
<dbReference type="PANTHER" id="PTHR24421">
    <property type="entry name" value="NITRATE/NITRITE SENSOR PROTEIN NARX-RELATED"/>
    <property type="match status" value="1"/>
</dbReference>
<dbReference type="InterPro" id="IPR003594">
    <property type="entry name" value="HATPase_dom"/>
</dbReference>
<dbReference type="GO" id="GO:0004721">
    <property type="term" value="F:phosphoprotein phosphatase activity"/>
    <property type="evidence" value="ECO:0007669"/>
    <property type="project" value="UniProtKB-UniRule"/>
</dbReference>
<evidence type="ECO:0000256" key="1">
    <source>
        <dbReference type="ARBA" id="ARBA00000085"/>
    </source>
</evidence>
<dbReference type="EMBL" id="BMEY01000003">
    <property type="protein sequence ID" value="GGA67117.1"/>
    <property type="molecule type" value="Genomic_DNA"/>
</dbReference>